<evidence type="ECO:0000256" key="2">
    <source>
        <dbReference type="ARBA" id="ARBA00022448"/>
    </source>
</evidence>
<keyword evidence="6 8" id="KW-1133">Transmembrane helix</keyword>
<keyword evidence="4" id="KW-0997">Cell inner membrane</keyword>
<evidence type="ECO:0000256" key="5">
    <source>
        <dbReference type="ARBA" id="ARBA00022692"/>
    </source>
</evidence>
<evidence type="ECO:0000313" key="12">
    <source>
        <dbReference type="Proteomes" id="UP001209083"/>
    </source>
</evidence>
<evidence type="ECO:0000256" key="4">
    <source>
        <dbReference type="ARBA" id="ARBA00022519"/>
    </source>
</evidence>
<evidence type="ECO:0000256" key="3">
    <source>
        <dbReference type="ARBA" id="ARBA00022475"/>
    </source>
</evidence>
<dbReference type="Proteomes" id="UP001209083">
    <property type="component" value="Chromosome"/>
</dbReference>
<feature type="transmembrane region" description="Helical" evidence="8">
    <location>
        <begin position="197"/>
        <end position="222"/>
    </location>
</feature>
<comment type="similarity">
    <text evidence="8">Belongs to the binding-protein-dependent transport system permease family.</text>
</comment>
<keyword evidence="7 8" id="KW-0472">Membrane</keyword>
<feature type="transmembrane region" description="Helical" evidence="8">
    <location>
        <begin position="254"/>
        <end position="274"/>
    </location>
</feature>
<organism evidence="11 12">
    <name type="scientific">Saxibacter everestensis</name>
    <dbReference type="NCBI Taxonomy" id="2909229"/>
    <lineage>
        <taxon>Bacteria</taxon>
        <taxon>Bacillati</taxon>
        <taxon>Actinomycetota</taxon>
        <taxon>Actinomycetes</taxon>
        <taxon>Micrococcales</taxon>
        <taxon>Brevibacteriaceae</taxon>
        <taxon>Saxibacter</taxon>
    </lineage>
</organism>
<dbReference type="Gene3D" id="1.10.3720.10">
    <property type="entry name" value="MetI-like"/>
    <property type="match status" value="1"/>
</dbReference>
<keyword evidence="5 8" id="KW-0812">Transmembrane</keyword>
<keyword evidence="3" id="KW-1003">Cell membrane</keyword>
<feature type="transmembrane region" description="Helical" evidence="8">
    <location>
        <begin position="26"/>
        <end position="51"/>
    </location>
</feature>
<evidence type="ECO:0000313" key="11">
    <source>
        <dbReference type="EMBL" id="WGW11478.1"/>
    </source>
</evidence>
<sequence length="283" mass="30164">MPQTDQLPTRPTEAKTRPGRKPRLRLGSVIFAIAVTLIVLFVLAPLLVVAASSVTSSGYLKFPPQGFSLQWFGAAAENSKFVESFSTSIRLALGTMIISVVCGVLAAYAINRYPGRIANFLEQLFLSPLMLPAVVFGLGFLFVLSAFGYRGSFSGALLAHVIVASPFVIRSTLAGFRSMDSRLEEAARSLGAGPLRSFFTVVLPGVAGSVSSGAIFAFVISFDEAVVTLFLTGPGFETLPVTIFTYVQYSNDPTVAAVSTVLLIFCAVLVAVMMRLGKDGDER</sequence>
<feature type="region of interest" description="Disordered" evidence="9">
    <location>
        <begin position="1"/>
        <end position="20"/>
    </location>
</feature>
<dbReference type="PROSITE" id="PS50928">
    <property type="entry name" value="ABC_TM1"/>
    <property type="match status" value="1"/>
</dbReference>
<reference evidence="11 12" key="1">
    <citation type="submission" date="2023-05" db="EMBL/GenBank/DDBJ databases">
        <title>Lithophilousrod everest ZFBP1038 complete genpme.</title>
        <authorList>
            <person name="Tian M."/>
        </authorList>
    </citation>
    <scope>NUCLEOTIDE SEQUENCE [LARGE SCALE GENOMIC DNA]</scope>
    <source>
        <strain evidence="11 12">ZFBP1038</strain>
    </source>
</reference>
<dbReference type="RefSeq" id="WP_349638268.1">
    <property type="nucleotide sequence ID" value="NZ_CP090958.1"/>
</dbReference>
<dbReference type="InterPro" id="IPR000515">
    <property type="entry name" value="MetI-like"/>
</dbReference>
<gene>
    <name evidence="11" type="ORF">LWF01_15495</name>
</gene>
<feature type="transmembrane region" description="Helical" evidence="8">
    <location>
        <begin position="89"/>
        <end position="108"/>
    </location>
</feature>
<feature type="domain" description="ABC transmembrane type-1" evidence="10">
    <location>
        <begin position="85"/>
        <end position="273"/>
    </location>
</feature>
<evidence type="ECO:0000256" key="7">
    <source>
        <dbReference type="ARBA" id="ARBA00023136"/>
    </source>
</evidence>
<accession>A0ABY8QRD0</accession>
<protein>
    <submittedName>
        <fullName evidence="11">ABC transporter permease</fullName>
    </submittedName>
</protein>
<feature type="transmembrane region" description="Helical" evidence="8">
    <location>
        <begin position="155"/>
        <end position="176"/>
    </location>
</feature>
<keyword evidence="12" id="KW-1185">Reference proteome</keyword>
<name>A0ABY8QRD0_9MICO</name>
<evidence type="ECO:0000256" key="1">
    <source>
        <dbReference type="ARBA" id="ARBA00004429"/>
    </source>
</evidence>
<dbReference type="PANTHER" id="PTHR43357">
    <property type="entry name" value="INNER MEMBRANE ABC TRANSPORTER PERMEASE PROTEIN YDCV"/>
    <property type="match status" value="1"/>
</dbReference>
<evidence type="ECO:0000259" key="10">
    <source>
        <dbReference type="PROSITE" id="PS50928"/>
    </source>
</evidence>
<proteinExistence type="inferred from homology"/>
<evidence type="ECO:0000256" key="8">
    <source>
        <dbReference type="RuleBase" id="RU363032"/>
    </source>
</evidence>
<dbReference type="Pfam" id="PF00528">
    <property type="entry name" value="BPD_transp_1"/>
    <property type="match status" value="1"/>
</dbReference>
<keyword evidence="2 8" id="KW-0813">Transport</keyword>
<feature type="transmembrane region" description="Helical" evidence="8">
    <location>
        <begin position="129"/>
        <end position="149"/>
    </location>
</feature>
<dbReference type="InterPro" id="IPR035906">
    <property type="entry name" value="MetI-like_sf"/>
</dbReference>
<comment type="subcellular location">
    <subcellularLocation>
        <location evidence="1">Cell inner membrane</location>
        <topology evidence="1">Multi-pass membrane protein</topology>
    </subcellularLocation>
    <subcellularLocation>
        <location evidence="8">Cell membrane</location>
        <topology evidence="8">Multi-pass membrane protein</topology>
    </subcellularLocation>
</comment>
<evidence type="ECO:0000256" key="6">
    <source>
        <dbReference type="ARBA" id="ARBA00022989"/>
    </source>
</evidence>
<dbReference type="PANTHER" id="PTHR43357:SF4">
    <property type="entry name" value="INNER MEMBRANE ABC TRANSPORTER PERMEASE PROTEIN YDCV"/>
    <property type="match status" value="1"/>
</dbReference>
<dbReference type="EMBL" id="CP090958">
    <property type="protein sequence ID" value="WGW11478.1"/>
    <property type="molecule type" value="Genomic_DNA"/>
</dbReference>
<evidence type="ECO:0000256" key="9">
    <source>
        <dbReference type="SAM" id="MobiDB-lite"/>
    </source>
</evidence>
<dbReference type="SUPFAM" id="SSF161098">
    <property type="entry name" value="MetI-like"/>
    <property type="match status" value="1"/>
</dbReference>
<dbReference type="CDD" id="cd06261">
    <property type="entry name" value="TM_PBP2"/>
    <property type="match status" value="1"/>
</dbReference>